<feature type="compositionally biased region" description="Basic residues" evidence="1">
    <location>
        <begin position="175"/>
        <end position="187"/>
    </location>
</feature>
<feature type="compositionally biased region" description="Polar residues" evidence="1">
    <location>
        <begin position="63"/>
        <end position="78"/>
    </location>
</feature>
<proteinExistence type="predicted"/>
<reference evidence="3" key="2">
    <citation type="submission" date="2025-09" db="UniProtKB">
        <authorList>
            <consortium name="Ensembl"/>
        </authorList>
    </citation>
    <scope>IDENTIFICATION</scope>
</reference>
<dbReference type="OMA" id="TWIIDFD"/>
<dbReference type="GeneTree" id="ENSGT00390000011891"/>
<dbReference type="SUPFAM" id="SSF63748">
    <property type="entry name" value="Tudor/PWWP/MBT"/>
    <property type="match status" value="2"/>
</dbReference>
<reference evidence="3" key="1">
    <citation type="submission" date="2025-08" db="UniProtKB">
        <authorList>
            <consortium name="Ensembl"/>
        </authorList>
    </citation>
    <scope>IDENTIFICATION</scope>
</reference>
<feature type="compositionally biased region" description="Polar residues" evidence="1">
    <location>
        <begin position="423"/>
        <end position="434"/>
    </location>
</feature>
<dbReference type="InterPro" id="IPR047250">
    <property type="entry name" value="BRCT_p53bp1-like_rpt2"/>
</dbReference>
<dbReference type="Gene3D" id="3.40.50.10190">
    <property type="entry name" value="BRCT domain"/>
    <property type="match status" value="1"/>
</dbReference>
<dbReference type="FunFam" id="2.30.30.140:FF:000021">
    <property type="entry name" value="Tumor suppressor p53-binding protein 1"/>
    <property type="match status" value="1"/>
</dbReference>
<dbReference type="CDD" id="cd17724">
    <property type="entry name" value="BRCT_p53bp1_rpt2"/>
    <property type="match status" value="1"/>
</dbReference>
<feature type="region of interest" description="Disordered" evidence="1">
    <location>
        <begin position="165"/>
        <end position="187"/>
    </location>
</feature>
<sequence length="751" mass="81850">QEEDSLPLPAPAPGRLVHRHVRTIREVKITRVITDVYYVNGKEVERRVTEEAEAPIVERQEYEQSTTSPSRTVSSLTSGDLADVSSLSTKVSNGTGSLQRTGSSTSGGGHSSVSLNRSGSGGTLADPPSASLQRGKQSSKSTLLKVQAGRGCEEVWGEGARVGYSRQTHSMPRTTRGKGRGRGHRAPSRYTEWEEIAGDGDAGDEDDADPIEPEPTAEWTLVADRGPQVMFDINMPMTASPTIQRMDKQDVPVVTVAGEGSNSGSSSLVGLRVVAKWSSNEYFYSGRVVGEREAGRCRVRFDDGYECDVAGRDVLLCDPIPLHTQVTALSHDEYFSAGQVSERFTEGSNFFDADKPMQHMQCTLHKEGILLIATAGNMHMLLYSNVSVQRLIYCTFMVECLCSDNLVEGKRQRRLGTAAEGRSPTTQAARQPQSPRVVPSTGKRRLQLTDQGSSDVGSPAKRGRKTTSAKHSSSGGSSPCKSIGGHSPTHSLTEERPVPQACPSSELFCGYSFVLTVSTPADRVYCRPPRFSTDESSGTEEVKFKQAAVPYDYAAIEAQIRAAGGTVLQNLNPTLVSMLCVHFFSGQVVRCRPHYRCGYPLLMRHALHDTCPSVSMRVCASCIVRPAKLSPHPLLIMPHETRHGQKNLFEDTRVLLVSEDHESFLDLWSEILMAAKAATVTCHKPTPNYDVAVAKYDLLVSDASCPPGMLHCAAALEMPVVSSEWLVQCLVTGHRVPFTSHPAFRHDHRPV</sequence>
<feature type="compositionally biased region" description="Polar residues" evidence="1">
    <location>
        <begin position="130"/>
        <end position="144"/>
    </location>
</feature>
<dbReference type="CDD" id="cd20383">
    <property type="entry name" value="Tudor_53BP1"/>
    <property type="match status" value="1"/>
</dbReference>
<dbReference type="SUPFAM" id="SSF52113">
    <property type="entry name" value="BRCT domain"/>
    <property type="match status" value="1"/>
</dbReference>
<dbReference type="FunFam" id="3.40.50.10190:FF:000005">
    <property type="entry name" value="Tumor suppressor p53-binding protein 1"/>
    <property type="match status" value="1"/>
</dbReference>
<protein>
    <recommendedName>
        <fullName evidence="2">BRCT domain-containing protein</fullName>
    </recommendedName>
</protein>
<dbReference type="GO" id="GO:0042393">
    <property type="term" value="F:histone binding"/>
    <property type="evidence" value="ECO:0007669"/>
    <property type="project" value="TreeGrafter"/>
</dbReference>
<dbReference type="Gene3D" id="2.30.30.140">
    <property type="match status" value="1"/>
</dbReference>
<dbReference type="InterPro" id="IPR036420">
    <property type="entry name" value="BRCT_dom_sf"/>
</dbReference>
<dbReference type="PANTHER" id="PTHR15321">
    <property type="entry name" value="TUMOR SUPPRESSOR P53-BINDING PROTEIN 1"/>
    <property type="match status" value="1"/>
</dbReference>
<dbReference type="AlphaFoldDB" id="S4RQW7"/>
<evidence type="ECO:0000256" key="1">
    <source>
        <dbReference type="SAM" id="MobiDB-lite"/>
    </source>
</evidence>
<dbReference type="PANTHER" id="PTHR15321:SF3">
    <property type="entry name" value="TP53-BINDING PROTEIN 1"/>
    <property type="match status" value="1"/>
</dbReference>
<dbReference type="InterPro" id="IPR015125">
    <property type="entry name" value="53-BP1_Tudor"/>
</dbReference>
<feature type="compositionally biased region" description="Low complexity" evidence="1">
    <location>
        <begin position="94"/>
        <end position="104"/>
    </location>
</feature>
<dbReference type="Pfam" id="PF18428">
    <property type="entry name" value="BRCT_3"/>
    <property type="match status" value="1"/>
</dbReference>
<feature type="domain" description="BRCT" evidence="2">
    <location>
        <begin position="644"/>
        <end position="743"/>
    </location>
</feature>
<dbReference type="STRING" id="7757.ENSPMAP00000007603"/>
<dbReference type="GO" id="GO:0000077">
    <property type="term" value="P:DNA damage checkpoint signaling"/>
    <property type="evidence" value="ECO:0007669"/>
    <property type="project" value="TreeGrafter"/>
</dbReference>
<dbReference type="InterPro" id="IPR001357">
    <property type="entry name" value="BRCT_dom"/>
</dbReference>
<dbReference type="GO" id="GO:0005634">
    <property type="term" value="C:nucleus"/>
    <property type="evidence" value="ECO:0007669"/>
    <property type="project" value="TreeGrafter"/>
</dbReference>
<dbReference type="Pfam" id="PF09038">
    <property type="entry name" value="53-BP1_Tudor"/>
    <property type="match status" value="1"/>
</dbReference>
<dbReference type="GO" id="GO:0045944">
    <property type="term" value="P:positive regulation of transcription by RNA polymerase II"/>
    <property type="evidence" value="ECO:0007669"/>
    <property type="project" value="TreeGrafter"/>
</dbReference>
<dbReference type="InterPro" id="IPR014722">
    <property type="entry name" value="Rib_uL2_dom2"/>
</dbReference>
<dbReference type="Gene3D" id="2.30.30.30">
    <property type="match status" value="1"/>
</dbReference>
<organism evidence="3">
    <name type="scientific">Petromyzon marinus</name>
    <name type="common">Sea lamprey</name>
    <dbReference type="NCBI Taxonomy" id="7757"/>
    <lineage>
        <taxon>Eukaryota</taxon>
        <taxon>Metazoa</taxon>
        <taxon>Chordata</taxon>
        <taxon>Craniata</taxon>
        <taxon>Vertebrata</taxon>
        <taxon>Cyclostomata</taxon>
        <taxon>Hyperoartia</taxon>
        <taxon>Petromyzontiformes</taxon>
        <taxon>Petromyzontidae</taxon>
        <taxon>Petromyzon</taxon>
    </lineage>
</organism>
<accession>S4RQW7</accession>
<dbReference type="Ensembl" id="ENSPMAT00000007637.1">
    <property type="protein sequence ID" value="ENSPMAP00000007603.1"/>
    <property type="gene ID" value="ENSPMAG00000006899.1"/>
</dbReference>
<feature type="region of interest" description="Disordered" evidence="1">
    <location>
        <begin position="55"/>
        <end position="144"/>
    </location>
</feature>
<name>S4RQW7_PETMA</name>
<evidence type="ECO:0000259" key="2">
    <source>
        <dbReference type="PROSITE" id="PS50172"/>
    </source>
</evidence>
<feature type="region of interest" description="Disordered" evidence="1">
    <location>
        <begin position="415"/>
        <end position="498"/>
    </location>
</feature>
<dbReference type="PROSITE" id="PS50172">
    <property type="entry name" value="BRCT"/>
    <property type="match status" value="1"/>
</dbReference>
<feature type="compositionally biased region" description="Low complexity" evidence="1">
    <location>
        <begin position="472"/>
        <end position="485"/>
    </location>
</feature>
<evidence type="ECO:0000313" key="3">
    <source>
        <dbReference type="Ensembl" id="ENSPMAP00000007603.1"/>
    </source>
</evidence>
<dbReference type="InterPro" id="IPR047252">
    <property type="entry name" value="TP53BP1-like"/>
</dbReference>